<evidence type="ECO:0000313" key="3">
    <source>
        <dbReference type="Proteomes" id="UP000051461"/>
    </source>
</evidence>
<dbReference type="Pfam" id="PF14897">
    <property type="entry name" value="EpsG"/>
    <property type="match status" value="1"/>
</dbReference>
<keyword evidence="3" id="KW-1185">Reference proteome</keyword>
<comment type="caution">
    <text evidence="2">The sequence shown here is derived from an EMBL/GenBank/DDBJ whole genome shotgun (WGS) entry which is preliminary data.</text>
</comment>
<dbReference type="AlphaFoldDB" id="A0A0R1H110"/>
<feature type="transmembrane region" description="Helical" evidence="1">
    <location>
        <begin position="212"/>
        <end position="235"/>
    </location>
</feature>
<feature type="transmembrane region" description="Helical" evidence="1">
    <location>
        <begin position="150"/>
        <end position="169"/>
    </location>
</feature>
<proteinExistence type="predicted"/>
<dbReference type="OrthoDB" id="9788159at2"/>
<dbReference type="PATRIC" id="fig|1423726.3.peg.1928"/>
<dbReference type="InterPro" id="IPR049458">
    <property type="entry name" value="EpsG-like"/>
</dbReference>
<feature type="transmembrane region" description="Helical" evidence="1">
    <location>
        <begin position="265"/>
        <end position="282"/>
    </location>
</feature>
<dbReference type="RefSeq" id="WP_057904006.1">
    <property type="nucleotide sequence ID" value="NZ_AZDA01000028.1"/>
</dbReference>
<feature type="transmembrane region" description="Helical" evidence="1">
    <location>
        <begin position="41"/>
        <end position="58"/>
    </location>
</feature>
<feature type="transmembrane region" description="Helical" evidence="1">
    <location>
        <begin position="294"/>
        <end position="312"/>
    </location>
</feature>
<dbReference type="STRING" id="1423726.FC07_GL001858"/>
<evidence type="ECO:0000313" key="2">
    <source>
        <dbReference type="EMBL" id="KRK39960.1"/>
    </source>
</evidence>
<sequence>MLLYFSILFPLFIWTVGEIFLRIYSNGNNLSVLVSKSYKGSSLLFFVFSVFFIALVGFRGSTGSDTLTYKTFFDTNLYPDTMEKGYMFLSQLFSRLGISFTAFQVFISILTFLPIFIIYYKKSYSYAVVFLLFYLNALPFYAINISRQMVSVSFFMTGFFLLISSKKFNSFISPVFFYISFLFHKSMIIAILGLVLIYIIYFSMKKYDKSHYLLGVFLIIVIILFYKSVFIYNILTSLANNGALSDYTSFVTTSSAAYDLVDKNFPTLIMTLIESIIFLLPVFNSNKMDKETRILSSVFFVLVFVQSIQVGWITERLTQYFIPFTPILVTRILYESSNSKLYVFFKYVALVLFCMAAFVWFYRMVIHNFGTIYPYYGI</sequence>
<keyword evidence="1" id="KW-1133">Transmembrane helix</keyword>
<keyword evidence="1" id="KW-0812">Transmembrane</keyword>
<feature type="transmembrane region" description="Helical" evidence="1">
    <location>
        <begin position="341"/>
        <end position="362"/>
    </location>
</feature>
<name>A0A0R1H110_9LACO</name>
<organism evidence="2 3">
    <name type="scientific">Loigolactobacillus bifermentans DSM 20003</name>
    <dbReference type="NCBI Taxonomy" id="1423726"/>
    <lineage>
        <taxon>Bacteria</taxon>
        <taxon>Bacillati</taxon>
        <taxon>Bacillota</taxon>
        <taxon>Bacilli</taxon>
        <taxon>Lactobacillales</taxon>
        <taxon>Lactobacillaceae</taxon>
        <taxon>Loigolactobacillus</taxon>
    </lineage>
</organism>
<feature type="transmembrane region" description="Helical" evidence="1">
    <location>
        <begin position="124"/>
        <end position="143"/>
    </location>
</feature>
<feature type="transmembrane region" description="Helical" evidence="1">
    <location>
        <begin position="318"/>
        <end position="334"/>
    </location>
</feature>
<feature type="transmembrane region" description="Helical" evidence="1">
    <location>
        <begin position="175"/>
        <end position="200"/>
    </location>
</feature>
<evidence type="ECO:0000256" key="1">
    <source>
        <dbReference type="SAM" id="Phobius"/>
    </source>
</evidence>
<evidence type="ECO:0008006" key="4">
    <source>
        <dbReference type="Google" id="ProtNLM"/>
    </source>
</evidence>
<reference evidence="2 3" key="1">
    <citation type="journal article" date="2015" name="Genome Announc.">
        <title>Expanding the biotechnology potential of lactobacilli through comparative genomics of 213 strains and associated genera.</title>
        <authorList>
            <person name="Sun Z."/>
            <person name="Harris H.M."/>
            <person name="McCann A."/>
            <person name="Guo C."/>
            <person name="Argimon S."/>
            <person name="Zhang W."/>
            <person name="Yang X."/>
            <person name="Jeffery I.B."/>
            <person name="Cooney J.C."/>
            <person name="Kagawa T.F."/>
            <person name="Liu W."/>
            <person name="Song Y."/>
            <person name="Salvetti E."/>
            <person name="Wrobel A."/>
            <person name="Rasinkangas P."/>
            <person name="Parkhill J."/>
            <person name="Rea M.C."/>
            <person name="O'Sullivan O."/>
            <person name="Ritari J."/>
            <person name="Douillard F.P."/>
            <person name="Paul Ross R."/>
            <person name="Yang R."/>
            <person name="Briner A.E."/>
            <person name="Felis G.E."/>
            <person name="de Vos W.M."/>
            <person name="Barrangou R."/>
            <person name="Klaenhammer T.R."/>
            <person name="Caufield P.W."/>
            <person name="Cui Y."/>
            <person name="Zhang H."/>
            <person name="O'Toole P.W."/>
        </authorList>
    </citation>
    <scope>NUCLEOTIDE SEQUENCE [LARGE SCALE GENOMIC DNA]</scope>
    <source>
        <strain evidence="2 3">DSM 20003</strain>
    </source>
</reference>
<dbReference type="Proteomes" id="UP000051461">
    <property type="component" value="Unassembled WGS sequence"/>
</dbReference>
<accession>A0A0R1H110</accession>
<gene>
    <name evidence="2" type="ORF">FC07_GL001858</name>
</gene>
<protein>
    <recommendedName>
        <fullName evidence="4">EpsG family protein</fullName>
    </recommendedName>
</protein>
<keyword evidence="1" id="KW-0472">Membrane</keyword>
<feature type="transmembrane region" description="Helical" evidence="1">
    <location>
        <begin position="92"/>
        <end position="118"/>
    </location>
</feature>
<dbReference type="EMBL" id="AZDA01000028">
    <property type="protein sequence ID" value="KRK39960.1"/>
    <property type="molecule type" value="Genomic_DNA"/>
</dbReference>